<dbReference type="Proteomes" id="UP000515264">
    <property type="component" value="Chromosome 2"/>
</dbReference>
<evidence type="ECO:0000256" key="1">
    <source>
        <dbReference type="SAM" id="Phobius"/>
    </source>
</evidence>
<keyword evidence="1" id="KW-0812">Transmembrane</keyword>
<dbReference type="Proteomes" id="UP000184774">
    <property type="component" value="Unassembled WGS sequence"/>
</dbReference>
<gene>
    <name evidence="3" type="ORF">VSP9026_03609</name>
    <name evidence="2" type="ORF">Vspart_03673</name>
</gene>
<dbReference type="EMBL" id="FSSB01000022">
    <property type="protein sequence ID" value="SIO95857.1"/>
    <property type="molecule type" value="Genomic_DNA"/>
</dbReference>
<sequence length="52" mass="6081">MPDTGKYSKSKSSVQVQTFEIAQIIRREEYLFLDIVATLFICTIYLFTIFVL</sequence>
<reference evidence="3 4" key="1">
    <citation type="submission" date="2016-12" db="EMBL/GenBank/DDBJ databases">
        <authorList>
            <person name="Song W.-J."/>
            <person name="Kurnit D.M."/>
        </authorList>
    </citation>
    <scope>NUCLEOTIDE SEQUENCE [LARGE SCALE GENOMIC DNA]</scope>
    <source>
        <strain evidence="3 4">CECT 9026</strain>
    </source>
</reference>
<organism evidence="3 4">
    <name type="scientific">Vibrio spartinae</name>
    <dbReference type="NCBI Taxonomy" id="1918945"/>
    <lineage>
        <taxon>Bacteria</taxon>
        <taxon>Pseudomonadati</taxon>
        <taxon>Pseudomonadota</taxon>
        <taxon>Gammaproteobacteria</taxon>
        <taxon>Vibrionales</taxon>
        <taxon>Vibrionaceae</taxon>
        <taxon>Vibrio</taxon>
    </lineage>
</organism>
<evidence type="ECO:0000313" key="5">
    <source>
        <dbReference type="Proteomes" id="UP000515264"/>
    </source>
</evidence>
<keyword evidence="1" id="KW-1133">Transmembrane helix</keyword>
<accession>A0A1N6M919</accession>
<reference evidence="2 5" key="3">
    <citation type="journal article" date="2020" name="J. Nat. Prod.">
        <title>Genomics-Metabolomics Profiling Disclosed Marine Vibrio spartinae 3.6 as a Producer of a New Branched Side Chain Prodigiosin.</title>
        <authorList>
            <person name="Vitale G.A."/>
            <person name="Sciarretta M."/>
            <person name="Palma Esposito F."/>
            <person name="January G.G."/>
            <person name="Giaccio M."/>
            <person name="Bunk B."/>
            <person name="Sproer C."/>
            <person name="Bajerski F."/>
            <person name="Power D."/>
            <person name="Festa C."/>
            <person name="Monti M.C."/>
            <person name="D'Auria M.V."/>
            <person name="de Pascale D."/>
        </authorList>
    </citation>
    <scope>NUCLEOTIDE SEQUENCE [LARGE SCALE GENOMIC DNA]</scope>
    <source>
        <strain evidence="2 5">3.6</strain>
    </source>
</reference>
<protein>
    <submittedName>
        <fullName evidence="3">Uncharacterized protein</fullName>
    </submittedName>
</protein>
<evidence type="ECO:0000313" key="3">
    <source>
        <dbReference type="EMBL" id="SIO95857.1"/>
    </source>
</evidence>
<reference evidence="2" key="2">
    <citation type="submission" date="2019-11" db="EMBL/GenBank/DDBJ databases">
        <authorList>
            <person name="January G."/>
            <person name="Bunk B."/>
        </authorList>
    </citation>
    <scope>NUCLEOTIDE SEQUENCE</scope>
    <source>
        <strain evidence="2">3.6</strain>
    </source>
</reference>
<feature type="transmembrane region" description="Helical" evidence="1">
    <location>
        <begin position="30"/>
        <end position="51"/>
    </location>
</feature>
<proteinExistence type="predicted"/>
<name>A0A1N6M919_9VIBR</name>
<evidence type="ECO:0000313" key="2">
    <source>
        <dbReference type="EMBL" id="QMV16287.1"/>
    </source>
</evidence>
<evidence type="ECO:0000313" key="4">
    <source>
        <dbReference type="Proteomes" id="UP000184774"/>
    </source>
</evidence>
<dbReference type="EMBL" id="CP046269">
    <property type="protein sequence ID" value="QMV16287.1"/>
    <property type="molecule type" value="Genomic_DNA"/>
</dbReference>
<keyword evidence="5" id="KW-1185">Reference proteome</keyword>
<dbReference type="AlphaFoldDB" id="A0A1N6M919"/>
<keyword evidence="1" id="KW-0472">Membrane</keyword>